<name>A0ACC2MTA5_PERAE</name>
<reference evidence="1 2" key="1">
    <citation type="journal article" date="2022" name="Hortic Res">
        <title>A haplotype resolved chromosomal level avocado genome allows analysis of novel avocado genes.</title>
        <authorList>
            <person name="Nath O."/>
            <person name="Fletcher S.J."/>
            <person name="Hayward A."/>
            <person name="Shaw L.M."/>
            <person name="Masouleh A.K."/>
            <person name="Furtado A."/>
            <person name="Henry R.J."/>
            <person name="Mitter N."/>
        </authorList>
    </citation>
    <scope>NUCLEOTIDE SEQUENCE [LARGE SCALE GENOMIC DNA]</scope>
    <source>
        <strain evidence="2">cv. Hass</strain>
    </source>
</reference>
<proteinExistence type="predicted"/>
<accession>A0ACC2MTA5</accession>
<protein>
    <submittedName>
        <fullName evidence="1">Uncharacterized protein</fullName>
    </submittedName>
</protein>
<evidence type="ECO:0000313" key="1">
    <source>
        <dbReference type="EMBL" id="KAJ8648939.1"/>
    </source>
</evidence>
<dbReference type="Proteomes" id="UP001234297">
    <property type="component" value="Chromosome 1"/>
</dbReference>
<evidence type="ECO:0000313" key="2">
    <source>
        <dbReference type="Proteomes" id="UP001234297"/>
    </source>
</evidence>
<keyword evidence="2" id="KW-1185">Reference proteome</keyword>
<sequence>MGFLHLFKNGIKGFLRLSGAILIQVYKTIYKGYVKVESFWIGYSPETGSRAKQRLQASISPKKIVQIWTTSLRSIILRQSETTTPCPASPEIEKNRWRLPVPNFWLQSFGKEHKRKKTKPS</sequence>
<gene>
    <name evidence="1" type="ORF">MRB53_001962</name>
</gene>
<dbReference type="EMBL" id="CM056809">
    <property type="protein sequence ID" value="KAJ8648939.1"/>
    <property type="molecule type" value="Genomic_DNA"/>
</dbReference>
<organism evidence="1 2">
    <name type="scientific">Persea americana</name>
    <name type="common">Avocado</name>
    <dbReference type="NCBI Taxonomy" id="3435"/>
    <lineage>
        <taxon>Eukaryota</taxon>
        <taxon>Viridiplantae</taxon>
        <taxon>Streptophyta</taxon>
        <taxon>Embryophyta</taxon>
        <taxon>Tracheophyta</taxon>
        <taxon>Spermatophyta</taxon>
        <taxon>Magnoliopsida</taxon>
        <taxon>Magnoliidae</taxon>
        <taxon>Laurales</taxon>
        <taxon>Lauraceae</taxon>
        <taxon>Persea</taxon>
    </lineage>
</organism>
<comment type="caution">
    <text evidence="1">The sequence shown here is derived from an EMBL/GenBank/DDBJ whole genome shotgun (WGS) entry which is preliminary data.</text>
</comment>